<organism evidence="1 2">
    <name type="scientific">Aspergillus aculeatinus CBS 121060</name>
    <dbReference type="NCBI Taxonomy" id="1448322"/>
    <lineage>
        <taxon>Eukaryota</taxon>
        <taxon>Fungi</taxon>
        <taxon>Dikarya</taxon>
        <taxon>Ascomycota</taxon>
        <taxon>Pezizomycotina</taxon>
        <taxon>Eurotiomycetes</taxon>
        <taxon>Eurotiomycetidae</taxon>
        <taxon>Eurotiales</taxon>
        <taxon>Aspergillaceae</taxon>
        <taxon>Aspergillus</taxon>
        <taxon>Aspergillus subgen. Circumdati</taxon>
    </lineage>
</organism>
<accession>A0ACD1GXG0</accession>
<dbReference type="Proteomes" id="UP000249661">
    <property type="component" value="Unassembled WGS sequence"/>
</dbReference>
<evidence type="ECO:0000313" key="2">
    <source>
        <dbReference type="Proteomes" id="UP000249661"/>
    </source>
</evidence>
<gene>
    <name evidence="1" type="ORF">BO66DRAFT_405129</name>
</gene>
<name>A0ACD1GXG0_9EURO</name>
<evidence type="ECO:0000313" key="1">
    <source>
        <dbReference type="EMBL" id="RAH65888.1"/>
    </source>
</evidence>
<keyword evidence="2" id="KW-1185">Reference proteome</keyword>
<reference evidence="1" key="1">
    <citation type="submission" date="2018-02" db="EMBL/GenBank/DDBJ databases">
        <title>The genomes of Aspergillus section Nigri reveals drivers in fungal speciation.</title>
        <authorList>
            <consortium name="DOE Joint Genome Institute"/>
            <person name="Vesth T.C."/>
            <person name="Nybo J."/>
            <person name="Theobald S."/>
            <person name="Brandl J."/>
            <person name="Frisvad J.C."/>
            <person name="Nielsen K.F."/>
            <person name="Lyhne E.K."/>
            <person name="Kogle M.E."/>
            <person name="Kuo A."/>
            <person name="Riley R."/>
            <person name="Clum A."/>
            <person name="Nolan M."/>
            <person name="Lipzen A."/>
            <person name="Salamov A."/>
            <person name="Henrissat B."/>
            <person name="Wiebenga A."/>
            <person name="De vries R.P."/>
            <person name="Grigoriev I.V."/>
            <person name="Mortensen U.H."/>
            <person name="Andersen M.R."/>
            <person name="Baker S.E."/>
        </authorList>
    </citation>
    <scope>NUCLEOTIDE SEQUENCE</scope>
    <source>
        <strain evidence="1">CBS 121060</strain>
    </source>
</reference>
<dbReference type="EMBL" id="KZ824988">
    <property type="protein sequence ID" value="RAH65888.1"/>
    <property type="molecule type" value="Genomic_DNA"/>
</dbReference>
<protein>
    <submittedName>
        <fullName evidence="1">Uncharacterized protein</fullName>
    </submittedName>
</protein>
<sequence length="156" mass="17817">MATEAPTEGLFERCSYTVTTDLYPDDEGVGTAIETLRLYGEDLEAAGPWPKLAARLLRERWGRYPLVEGKARRRAAVVICRDRVRMFVDDRPARLARIFVFRDEIEWHADGWYEPVLEALTGALADPRRPSSQLRRSAMGLDIGRLFICLRAFDCV</sequence>
<proteinExistence type="predicted"/>